<evidence type="ECO:0000313" key="3">
    <source>
        <dbReference type="Proteomes" id="UP001378960"/>
    </source>
</evidence>
<dbReference type="PANTHER" id="PTHR43986:SF1">
    <property type="entry name" value="ELONGATION FACTOR 1-GAMMA"/>
    <property type="match status" value="1"/>
</dbReference>
<organism evidence="2 3">
    <name type="scientific">Pichia kluyveri</name>
    <name type="common">Yeast</name>
    <dbReference type="NCBI Taxonomy" id="36015"/>
    <lineage>
        <taxon>Eukaryota</taxon>
        <taxon>Fungi</taxon>
        <taxon>Dikarya</taxon>
        <taxon>Ascomycota</taxon>
        <taxon>Saccharomycotina</taxon>
        <taxon>Pichiomycetes</taxon>
        <taxon>Pichiales</taxon>
        <taxon>Pichiaceae</taxon>
        <taxon>Pichia</taxon>
    </lineage>
</organism>
<gene>
    <name evidence="2" type="ORF">DAPK24_002770</name>
</gene>
<dbReference type="InterPro" id="IPR010987">
    <property type="entry name" value="Glutathione-S-Trfase_C-like"/>
</dbReference>
<dbReference type="PROSITE" id="PS50405">
    <property type="entry name" value="GST_CTER"/>
    <property type="match status" value="1"/>
</dbReference>
<sequence length="175" mass="20106">MRYPLHSSKISKIKLVTFTNFPLGKAPAYLEEENNFKLTEFVAIAEYFLSISDNKTYIGENLKDKMQVLRWLSYANQDLADIAGQFFFVAKTDDEKAKLSAKMKDQLKFVENELSTRSFLATNYITFADVYFFTSYKFYGAIVGGLTADSYPNLTKWFETVKENDPIAKDILANM</sequence>
<dbReference type="SUPFAM" id="SSF47616">
    <property type="entry name" value="GST C-terminal domain-like"/>
    <property type="match status" value="1"/>
</dbReference>
<dbReference type="GO" id="GO:0005634">
    <property type="term" value="C:nucleus"/>
    <property type="evidence" value="ECO:0007669"/>
    <property type="project" value="TreeGrafter"/>
</dbReference>
<dbReference type="GO" id="GO:0005737">
    <property type="term" value="C:cytoplasm"/>
    <property type="evidence" value="ECO:0007669"/>
    <property type="project" value="TreeGrafter"/>
</dbReference>
<dbReference type="Pfam" id="PF00043">
    <property type="entry name" value="GST_C"/>
    <property type="match status" value="1"/>
</dbReference>
<dbReference type="PANTHER" id="PTHR43986">
    <property type="entry name" value="ELONGATION FACTOR 1-GAMMA"/>
    <property type="match status" value="1"/>
</dbReference>
<comment type="caution">
    <text evidence="2">The sequence shown here is derived from an EMBL/GenBank/DDBJ whole genome shotgun (WGS) entry which is preliminary data.</text>
</comment>
<evidence type="ECO:0000259" key="1">
    <source>
        <dbReference type="PROSITE" id="PS50405"/>
    </source>
</evidence>
<evidence type="ECO:0000313" key="2">
    <source>
        <dbReference type="EMBL" id="GMM43702.1"/>
    </source>
</evidence>
<name>A0AAV5QY12_PICKL</name>
<dbReference type="Proteomes" id="UP001378960">
    <property type="component" value="Unassembled WGS sequence"/>
</dbReference>
<protein>
    <recommendedName>
        <fullName evidence="1">GST C-terminal domain-containing protein</fullName>
    </recommendedName>
</protein>
<dbReference type="EMBL" id="BTGB01000001">
    <property type="protein sequence ID" value="GMM43702.1"/>
    <property type="molecule type" value="Genomic_DNA"/>
</dbReference>
<dbReference type="GO" id="GO:0006414">
    <property type="term" value="P:translational elongation"/>
    <property type="evidence" value="ECO:0007669"/>
    <property type="project" value="TreeGrafter"/>
</dbReference>
<proteinExistence type="predicted"/>
<dbReference type="SFLD" id="SFLDS00019">
    <property type="entry name" value="Glutathione_Transferase_(cytos"/>
    <property type="match status" value="1"/>
</dbReference>
<dbReference type="InterPro" id="IPR036282">
    <property type="entry name" value="Glutathione-S-Trfase_C_sf"/>
</dbReference>
<reference evidence="2 3" key="1">
    <citation type="journal article" date="2023" name="Elife">
        <title>Identification of key yeast species and microbe-microbe interactions impacting larval growth of Drosophila in the wild.</title>
        <authorList>
            <person name="Mure A."/>
            <person name="Sugiura Y."/>
            <person name="Maeda R."/>
            <person name="Honda K."/>
            <person name="Sakurai N."/>
            <person name="Takahashi Y."/>
            <person name="Watada M."/>
            <person name="Katoh T."/>
            <person name="Gotoh A."/>
            <person name="Gotoh Y."/>
            <person name="Taniguchi I."/>
            <person name="Nakamura K."/>
            <person name="Hayashi T."/>
            <person name="Katayama T."/>
            <person name="Uemura T."/>
            <person name="Hattori Y."/>
        </authorList>
    </citation>
    <scope>NUCLEOTIDE SEQUENCE [LARGE SCALE GENOMIC DNA]</scope>
    <source>
        <strain evidence="2 3">PK-24</strain>
    </source>
</reference>
<dbReference type="InterPro" id="IPR040079">
    <property type="entry name" value="Glutathione_S-Trfase"/>
</dbReference>
<dbReference type="Gene3D" id="1.20.1050.10">
    <property type="match status" value="1"/>
</dbReference>
<dbReference type="Gene3D" id="3.40.30.10">
    <property type="entry name" value="Glutaredoxin"/>
    <property type="match status" value="1"/>
</dbReference>
<keyword evidence="3" id="KW-1185">Reference proteome</keyword>
<dbReference type="AlphaFoldDB" id="A0AAV5QY12"/>
<dbReference type="InterPro" id="IPR004046">
    <property type="entry name" value="GST_C"/>
</dbReference>
<feature type="domain" description="GST C-terminal" evidence="1">
    <location>
        <begin position="61"/>
        <end position="175"/>
    </location>
</feature>
<accession>A0AAV5QY12</accession>
<dbReference type="InterPro" id="IPR050802">
    <property type="entry name" value="EF-GSTs"/>
</dbReference>